<dbReference type="PANTHER" id="PTHR45339">
    <property type="entry name" value="HYBRID SIGNAL TRANSDUCTION HISTIDINE KINASE J"/>
    <property type="match status" value="1"/>
</dbReference>
<dbReference type="SMART" id="SM00448">
    <property type="entry name" value="REC"/>
    <property type="match status" value="1"/>
</dbReference>
<evidence type="ECO:0000256" key="2">
    <source>
        <dbReference type="ARBA" id="ARBA00012438"/>
    </source>
</evidence>
<evidence type="ECO:0000259" key="9">
    <source>
        <dbReference type="PROSITE" id="PS50110"/>
    </source>
</evidence>
<proteinExistence type="predicted"/>
<reference evidence="10" key="1">
    <citation type="submission" date="2019-10" db="EMBL/GenBank/DDBJ databases">
        <title>Draft genome sequence of Panacibacter sp. KCS-6.</title>
        <authorList>
            <person name="Yim K.J."/>
        </authorList>
    </citation>
    <scope>NUCLEOTIDE SEQUENCE</scope>
    <source>
        <strain evidence="10">KCS-6</strain>
    </source>
</reference>
<dbReference type="PANTHER" id="PTHR45339:SF1">
    <property type="entry name" value="HYBRID SIGNAL TRANSDUCTION HISTIDINE KINASE J"/>
    <property type="match status" value="1"/>
</dbReference>
<dbReference type="SUPFAM" id="SSF52172">
    <property type="entry name" value="CheY-like"/>
    <property type="match status" value="1"/>
</dbReference>
<dbReference type="InterPro" id="IPR011623">
    <property type="entry name" value="7TMR_DISM_rcpt_extracell_dom1"/>
</dbReference>
<accession>A0A8J8FIN7</accession>
<dbReference type="EMBL" id="WHPF01000014">
    <property type="protein sequence ID" value="NNV57322.1"/>
    <property type="molecule type" value="Genomic_DNA"/>
</dbReference>
<name>A0A8J8FIN7_9BACT</name>
<dbReference type="CDD" id="cd16922">
    <property type="entry name" value="HATPase_EvgS-ArcB-TorS-like"/>
    <property type="match status" value="1"/>
</dbReference>
<keyword evidence="7" id="KW-0732">Signal</keyword>
<protein>
    <recommendedName>
        <fullName evidence="2">histidine kinase</fullName>
        <ecNumber evidence="2">2.7.13.3</ecNumber>
    </recommendedName>
</protein>
<evidence type="ECO:0000256" key="7">
    <source>
        <dbReference type="SAM" id="SignalP"/>
    </source>
</evidence>
<dbReference type="Gene3D" id="2.60.120.260">
    <property type="entry name" value="Galactose-binding domain-like"/>
    <property type="match status" value="1"/>
</dbReference>
<keyword evidence="4" id="KW-0902">Two-component regulatory system</keyword>
<feature type="transmembrane region" description="Helical" evidence="6">
    <location>
        <begin position="258"/>
        <end position="281"/>
    </location>
</feature>
<dbReference type="PRINTS" id="PR00344">
    <property type="entry name" value="BCTRLSENSOR"/>
</dbReference>
<dbReference type="InterPro" id="IPR011006">
    <property type="entry name" value="CheY-like_superfamily"/>
</dbReference>
<dbReference type="PROSITE" id="PS50110">
    <property type="entry name" value="RESPONSE_REGULATORY"/>
    <property type="match status" value="1"/>
</dbReference>
<dbReference type="CDD" id="cd17546">
    <property type="entry name" value="REC_hyHK_CKI1_RcsC-like"/>
    <property type="match status" value="1"/>
</dbReference>
<dbReference type="Gene3D" id="3.30.565.10">
    <property type="entry name" value="Histidine kinase-like ATPase, C-terminal domain"/>
    <property type="match status" value="1"/>
</dbReference>
<evidence type="ECO:0000256" key="6">
    <source>
        <dbReference type="SAM" id="Phobius"/>
    </source>
</evidence>
<dbReference type="EC" id="2.7.13.3" evidence="2"/>
<feature type="transmembrane region" description="Helical" evidence="6">
    <location>
        <begin position="378"/>
        <end position="397"/>
    </location>
</feature>
<keyword evidence="6" id="KW-1133">Transmembrane helix</keyword>
<evidence type="ECO:0000256" key="3">
    <source>
        <dbReference type="ARBA" id="ARBA00022553"/>
    </source>
</evidence>
<gene>
    <name evidence="10" type="ORF">GD597_17755</name>
</gene>
<feature type="chain" id="PRO_5035282358" description="histidine kinase" evidence="7">
    <location>
        <begin position="23"/>
        <end position="786"/>
    </location>
</feature>
<comment type="catalytic activity">
    <reaction evidence="1">
        <text>ATP + protein L-histidine = ADP + protein N-phospho-L-histidine.</text>
        <dbReference type="EC" id="2.7.13.3"/>
    </reaction>
</comment>
<feature type="transmembrane region" description="Helical" evidence="6">
    <location>
        <begin position="323"/>
        <end position="342"/>
    </location>
</feature>
<evidence type="ECO:0000259" key="8">
    <source>
        <dbReference type="PROSITE" id="PS50109"/>
    </source>
</evidence>
<dbReference type="Pfam" id="PF02518">
    <property type="entry name" value="HATPase_c"/>
    <property type="match status" value="1"/>
</dbReference>
<dbReference type="Pfam" id="PF00512">
    <property type="entry name" value="HisKA"/>
    <property type="match status" value="1"/>
</dbReference>
<dbReference type="Pfam" id="PF07695">
    <property type="entry name" value="7TMR-DISM_7TM"/>
    <property type="match status" value="1"/>
</dbReference>
<sequence length="786" mass="88622">MKSRYPYILFFVLFFVTRNVFAQLPVASAVAVKGQINLSSFNFTDSVTQLNGEWKFYWNQLLTPASIEHQKGEYVNFPELWNNLHTKQPIITPVGYATYATRVILPKNHPALALDLQDVYSCYKLFVNGVVFANDGNPGTSKTTNTPHWNNIVKPLPENTDTLDLVLQIANFNHYKGGPANPIKIGNVQELMGNQTKSISLDFLLTGCLFMGGLFFFGLFLYGKHDKAILYFSLFCMVYSYRIVGSDPYSLHVFLPNLPWWFTIHLEYLSLYFSAIFFLSYTRHLYPEDTNKAIIHIMVAIGFFFVLTTLIFTPYIFTQFINYFLILVFIYMAYALYVYTIAAKNKRTGAFASLASILIMISVFITINLHYFDILGTYSSAILLGYITYFFLQSLILSYRFAHSLKMATVQAEKALQAKSEFLSIMSHEIRTPLNGVIGMTHLLLKKDPREDQKKELEVMLFSAKNLLSIVNDILDYNKIEAGKIKFEAIPSNLNMIAENIVRGFNVFALDQGVDLQLKKDPKLDVTIILDPTRITQIISNLVHNAIKFTEQGSVTVALEVKEKTNETITITISVTDTGIGISPEKQAAIFEQFTQADSTTTRVFGGTGLGLSICKNLVEMQGSKLELKSIPGQGSSFYFTQTYLTDAPILDEKTELNIKELVNKTPLTGYHMLLVEDNEFNVMVALNFLENWGATVDVAENGQLALDMFNPQQHKMILMDLHMPVLDGYQATIKIRSSGSKVPIIALTASSQGDDNTKIRDCGANDIVLKPFEPEDLLEAILKHQ</sequence>
<dbReference type="CDD" id="cd00082">
    <property type="entry name" value="HisKA"/>
    <property type="match status" value="1"/>
</dbReference>
<dbReference type="InterPro" id="IPR004358">
    <property type="entry name" value="Sig_transdc_His_kin-like_C"/>
</dbReference>
<evidence type="ECO:0000256" key="4">
    <source>
        <dbReference type="ARBA" id="ARBA00023012"/>
    </source>
</evidence>
<dbReference type="InterPro" id="IPR001789">
    <property type="entry name" value="Sig_transdc_resp-reg_receiver"/>
</dbReference>
<feature type="transmembrane region" description="Helical" evidence="6">
    <location>
        <begin position="203"/>
        <end position="222"/>
    </location>
</feature>
<feature type="domain" description="Response regulatory" evidence="9">
    <location>
        <begin position="672"/>
        <end position="786"/>
    </location>
</feature>
<dbReference type="RefSeq" id="WP_171609269.1">
    <property type="nucleotide sequence ID" value="NZ_WHPF01000014.1"/>
</dbReference>
<dbReference type="SMART" id="SM00388">
    <property type="entry name" value="HisKA"/>
    <property type="match status" value="1"/>
</dbReference>
<dbReference type="SUPFAM" id="SSF55874">
    <property type="entry name" value="ATPase domain of HSP90 chaperone/DNA topoisomerase II/histidine kinase"/>
    <property type="match status" value="1"/>
</dbReference>
<evidence type="ECO:0000256" key="1">
    <source>
        <dbReference type="ARBA" id="ARBA00000085"/>
    </source>
</evidence>
<dbReference type="PROSITE" id="PS50109">
    <property type="entry name" value="HIS_KIN"/>
    <property type="match status" value="1"/>
</dbReference>
<dbReference type="InterPro" id="IPR003661">
    <property type="entry name" value="HisK_dim/P_dom"/>
</dbReference>
<evidence type="ECO:0000313" key="10">
    <source>
        <dbReference type="EMBL" id="NNV57322.1"/>
    </source>
</evidence>
<dbReference type="SUPFAM" id="SSF49785">
    <property type="entry name" value="Galactose-binding domain-like"/>
    <property type="match status" value="1"/>
</dbReference>
<dbReference type="Pfam" id="PF00072">
    <property type="entry name" value="Response_reg"/>
    <property type="match status" value="1"/>
</dbReference>
<keyword evidence="6" id="KW-0472">Membrane</keyword>
<dbReference type="InterPro" id="IPR005467">
    <property type="entry name" value="His_kinase_dom"/>
</dbReference>
<feature type="signal peptide" evidence="7">
    <location>
        <begin position="1"/>
        <end position="22"/>
    </location>
</feature>
<dbReference type="InterPro" id="IPR036097">
    <property type="entry name" value="HisK_dim/P_sf"/>
</dbReference>
<evidence type="ECO:0000256" key="5">
    <source>
        <dbReference type="PROSITE-ProRule" id="PRU00169"/>
    </source>
</evidence>
<dbReference type="AlphaFoldDB" id="A0A8J8FIN7"/>
<organism evidence="10 11">
    <name type="scientific">Limnovirga soli</name>
    <dbReference type="NCBI Taxonomy" id="2656915"/>
    <lineage>
        <taxon>Bacteria</taxon>
        <taxon>Pseudomonadati</taxon>
        <taxon>Bacteroidota</taxon>
        <taxon>Chitinophagia</taxon>
        <taxon>Chitinophagales</taxon>
        <taxon>Chitinophagaceae</taxon>
        <taxon>Limnovirga</taxon>
    </lineage>
</organism>
<feature type="domain" description="Histidine kinase" evidence="8">
    <location>
        <begin position="425"/>
        <end position="646"/>
    </location>
</feature>
<comment type="caution">
    <text evidence="10">The sequence shown here is derived from an EMBL/GenBank/DDBJ whole genome shotgun (WGS) entry which is preliminary data.</text>
</comment>
<feature type="modified residue" description="4-aspartylphosphate" evidence="5">
    <location>
        <position position="721"/>
    </location>
</feature>
<evidence type="ECO:0000313" key="11">
    <source>
        <dbReference type="Proteomes" id="UP000598971"/>
    </source>
</evidence>
<dbReference type="FunFam" id="3.30.565.10:FF:000010">
    <property type="entry name" value="Sensor histidine kinase RcsC"/>
    <property type="match status" value="1"/>
</dbReference>
<dbReference type="InterPro" id="IPR036890">
    <property type="entry name" value="HATPase_C_sf"/>
</dbReference>
<feature type="transmembrane region" description="Helical" evidence="6">
    <location>
        <begin position="349"/>
        <end position="372"/>
    </location>
</feature>
<dbReference type="SMART" id="SM00387">
    <property type="entry name" value="HATPase_c"/>
    <property type="match status" value="1"/>
</dbReference>
<feature type="transmembrane region" description="Helical" evidence="6">
    <location>
        <begin position="293"/>
        <end position="317"/>
    </location>
</feature>
<dbReference type="Proteomes" id="UP000598971">
    <property type="component" value="Unassembled WGS sequence"/>
</dbReference>
<keyword evidence="11" id="KW-1185">Reference proteome</keyword>
<dbReference type="Gene3D" id="1.10.287.130">
    <property type="match status" value="1"/>
</dbReference>
<dbReference type="Gene3D" id="3.40.50.2300">
    <property type="match status" value="1"/>
</dbReference>
<keyword evidence="3 5" id="KW-0597">Phosphoprotein</keyword>
<dbReference type="InterPro" id="IPR008979">
    <property type="entry name" value="Galactose-bd-like_sf"/>
</dbReference>
<dbReference type="GO" id="GO:0000155">
    <property type="term" value="F:phosphorelay sensor kinase activity"/>
    <property type="evidence" value="ECO:0007669"/>
    <property type="project" value="InterPro"/>
</dbReference>
<feature type="transmembrane region" description="Helical" evidence="6">
    <location>
        <begin position="229"/>
        <end position="246"/>
    </location>
</feature>
<keyword evidence="6" id="KW-0812">Transmembrane</keyword>
<dbReference type="SUPFAM" id="SSF47384">
    <property type="entry name" value="Homodimeric domain of signal transducing histidine kinase"/>
    <property type="match status" value="1"/>
</dbReference>
<dbReference type="InterPro" id="IPR003594">
    <property type="entry name" value="HATPase_dom"/>
</dbReference>